<protein>
    <submittedName>
        <fullName evidence="2">Uncharacterized protein</fullName>
    </submittedName>
</protein>
<sequence>MSSIKNLRNPVLIMAWGGVGRPYSYWGASLVYIMTIGSPAMVYRVGKERNQIYYSSKKQERKKVLDPKYNRK</sequence>
<evidence type="ECO:0000313" key="2">
    <source>
        <dbReference type="EMBL" id="DAD22022.1"/>
    </source>
</evidence>
<keyword evidence="3" id="KW-1185">Reference proteome</keyword>
<reference evidence="2 3" key="1">
    <citation type="journal article" date="2020" name="Mol. Biol. Evol.">
        <title>Distinct Expression and Methylation Patterns for Genes with Different Fates following a Single Whole-Genome Duplication in Flowering Plants.</title>
        <authorList>
            <person name="Shi T."/>
            <person name="Rahmani R.S."/>
            <person name="Gugger P.F."/>
            <person name="Wang M."/>
            <person name="Li H."/>
            <person name="Zhang Y."/>
            <person name="Li Z."/>
            <person name="Wang Q."/>
            <person name="Van de Peer Y."/>
            <person name="Marchal K."/>
            <person name="Chen J."/>
        </authorList>
    </citation>
    <scope>NUCLEOTIDE SEQUENCE [LARGE SCALE GENOMIC DNA]</scope>
    <source>
        <tissue evidence="2">Leaf</tissue>
    </source>
</reference>
<dbReference type="Proteomes" id="UP000607653">
    <property type="component" value="Unassembled WGS sequence"/>
</dbReference>
<evidence type="ECO:0000256" key="1">
    <source>
        <dbReference type="SAM" id="Phobius"/>
    </source>
</evidence>
<organism evidence="2 3">
    <name type="scientific">Nelumbo nucifera</name>
    <name type="common">Sacred lotus</name>
    <dbReference type="NCBI Taxonomy" id="4432"/>
    <lineage>
        <taxon>Eukaryota</taxon>
        <taxon>Viridiplantae</taxon>
        <taxon>Streptophyta</taxon>
        <taxon>Embryophyta</taxon>
        <taxon>Tracheophyta</taxon>
        <taxon>Spermatophyta</taxon>
        <taxon>Magnoliopsida</taxon>
        <taxon>Proteales</taxon>
        <taxon>Nelumbonaceae</taxon>
        <taxon>Nelumbo</taxon>
    </lineage>
</organism>
<evidence type="ECO:0000313" key="3">
    <source>
        <dbReference type="Proteomes" id="UP000607653"/>
    </source>
</evidence>
<name>A0A822XPP6_NELNU</name>
<proteinExistence type="predicted"/>
<keyword evidence="1" id="KW-1133">Transmembrane helix</keyword>
<gene>
    <name evidence="2" type="ORF">HUJ06_023485</name>
</gene>
<dbReference type="EMBL" id="DUZY01000001">
    <property type="protein sequence ID" value="DAD22022.1"/>
    <property type="molecule type" value="Genomic_DNA"/>
</dbReference>
<keyword evidence="1" id="KW-0472">Membrane</keyword>
<feature type="transmembrane region" description="Helical" evidence="1">
    <location>
        <begin position="23"/>
        <end position="43"/>
    </location>
</feature>
<accession>A0A822XPP6</accession>
<dbReference type="AlphaFoldDB" id="A0A822XPP6"/>
<comment type="caution">
    <text evidence="2">The sequence shown here is derived from an EMBL/GenBank/DDBJ whole genome shotgun (WGS) entry which is preliminary data.</text>
</comment>
<keyword evidence="1" id="KW-0812">Transmembrane</keyword>